<keyword evidence="3" id="KW-1185">Reference proteome</keyword>
<feature type="compositionally biased region" description="Low complexity" evidence="1">
    <location>
        <begin position="17"/>
        <end position="36"/>
    </location>
</feature>
<dbReference type="AlphaFoldDB" id="A0A7H8QUD3"/>
<feature type="region of interest" description="Disordered" evidence="1">
    <location>
        <begin position="1"/>
        <end position="173"/>
    </location>
</feature>
<accession>A0A7H8QUD3</accession>
<dbReference type="Proteomes" id="UP000509510">
    <property type="component" value="Chromosome II"/>
</dbReference>
<dbReference type="OrthoDB" id="4226520at2759"/>
<name>A0A7H8QUD3_TALRU</name>
<protein>
    <submittedName>
        <fullName evidence="2">Uncharacterized protein</fullName>
    </submittedName>
</protein>
<evidence type="ECO:0000313" key="2">
    <source>
        <dbReference type="EMBL" id="QKX57577.1"/>
    </source>
</evidence>
<sequence length="173" mass="19356">MSSVPSSSGSALTRQCSHSSDLPSLSPSSALTSHRSFSFIRSPSFGSKPKTLAAATIPESDKEPIFDEIRDCDEPPYPQTNTKSLSPSRGLKAESNNITVKKRSPVKSQRSQPANGTTASSQPHKHKWLNKLDPRVDAKLLEEQRRRVEKEEKDRRKKKEEGMIEDLMPKWVQ</sequence>
<dbReference type="KEGG" id="trg:TRUGW13939_04695"/>
<feature type="compositionally biased region" description="Polar residues" evidence="1">
    <location>
        <begin position="1"/>
        <end position="16"/>
    </location>
</feature>
<gene>
    <name evidence="2" type="ORF">TRUGW13939_04695</name>
</gene>
<dbReference type="GeneID" id="55992195"/>
<feature type="compositionally biased region" description="Basic and acidic residues" evidence="1">
    <location>
        <begin position="59"/>
        <end position="73"/>
    </location>
</feature>
<dbReference type="RefSeq" id="XP_035343755.1">
    <property type="nucleotide sequence ID" value="XM_035487862.1"/>
</dbReference>
<dbReference type="EMBL" id="CP055899">
    <property type="protein sequence ID" value="QKX57577.1"/>
    <property type="molecule type" value="Genomic_DNA"/>
</dbReference>
<proteinExistence type="predicted"/>
<evidence type="ECO:0000313" key="3">
    <source>
        <dbReference type="Proteomes" id="UP000509510"/>
    </source>
</evidence>
<organism evidence="2 3">
    <name type="scientific">Talaromyces rugulosus</name>
    <name type="common">Penicillium rugulosum</name>
    <dbReference type="NCBI Taxonomy" id="121627"/>
    <lineage>
        <taxon>Eukaryota</taxon>
        <taxon>Fungi</taxon>
        <taxon>Dikarya</taxon>
        <taxon>Ascomycota</taxon>
        <taxon>Pezizomycotina</taxon>
        <taxon>Eurotiomycetes</taxon>
        <taxon>Eurotiomycetidae</taxon>
        <taxon>Eurotiales</taxon>
        <taxon>Trichocomaceae</taxon>
        <taxon>Talaromyces</taxon>
        <taxon>Talaromyces sect. Islandici</taxon>
    </lineage>
</organism>
<evidence type="ECO:0000256" key="1">
    <source>
        <dbReference type="SAM" id="MobiDB-lite"/>
    </source>
</evidence>
<reference evidence="3" key="1">
    <citation type="submission" date="2020-06" db="EMBL/GenBank/DDBJ databases">
        <title>A chromosome-scale genome assembly of Talaromyces rugulosus W13939.</title>
        <authorList>
            <person name="Wang B."/>
            <person name="Guo L."/>
            <person name="Ye K."/>
            <person name="Wang L."/>
        </authorList>
    </citation>
    <scope>NUCLEOTIDE SEQUENCE [LARGE SCALE GENOMIC DNA]</scope>
    <source>
        <strain evidence="3">W13939</strain>
    </source>
</reference>
<feature type="compositionally biased region" description="Basic and acidic residues" evidence="1">
    <location>
        <begin position="130"/>
        <end position="162"/>
    </location>
</feature>
<feature type="compositionally biased region" description="Polar residues" evidence="1">
    <location>
        <begin position="106"/>
        <end position="122"/>
    </location>
</feature>